<name>A0A0J7N212_LASNI</name>
<keyword evidence="6" id="KW-0378">Hydrolase</keyword>
<dbReference type="InterPro" id="IPR041588">
    <property type="entry name" value="Integrase_H2C2"/>
</dbReference>
<proteinExistence type="predicted"/>
<dbReference type="EC" id="2.7.7.49" evidence="1"/>
<dbReference type="InterPro" id="IPR041373">
    <property type="entry name" value="RT_RNaseH"/>
</dbReference>
<dbReference type="OrthoDB" id="8068582at2759"/>
<evidence type="ECO:0000259" key="9">
    <source>
        <dbReference type="Pfam" id="PF17921"/>
    </source>
</evidence>
<evidence type="ECO:0000256" key="5">
    <source>
        <dbReference type="ARBA" id="ARBA00022759"/>
    </source>
</evidence>
<dbReference type="EMBL" id="LBMM01011690">
    <property type="protein sequence ID" value="KMQ86690.1"/>
    <property type="molecule type" value="Genomic_DNA"/>
</dbReference>
<dbReference type="InterPro" id="IPR050951">
    <property type="entry name" value="Retrovirus_Pol_polyprotein"/>
</dbReference>
<evidence type="ECO:0000313" key="10">
    <source>
        <dbReference type="EMBL" id="KMQ86690.1"/>
    </source>
</evidence>
<comment type="caution">
    <text evidence="10">The sequence shown here is derived from an EMBL/GenBank/DDBJ whole genome shotgun (WGS) entry which is preliminary data.</text>
</comment>
<dbReference type="Pfam" id="PF17921">
    <property type="entry name" value="Integrase_H2C2"/>
    <property type="match status" value="1"/>
</dbReference>
<dbReference type="PANTHER" id="PTHR37984:SF8">
    <property type="entry name" value="CCHC-TYPE DOMAIN-CONTAINING PROTEIN"/>
    <property type="match status" value="1"/>
</dbReference>
<dbReference type="AlphaFoldDB" id="A0A0J7N212"/>
<keyword evidence="4" id="KW-0540">Nuclease</keyword>
<evidence type="ECO:0000259" key="8">
    <source>
        <dbReference type="Pfam" id="PF17917"/>
    </source>
</evidence>
<keyword evidence="2" id="KW-0808">Transferase</keyword>
<dbReference type="STRING" id="67767.A0A0J7N212"/>
<dbReference type="Proteomes" id="UP000036403">
    <property type="component" value="Unassembled WGS sequence"/>
</dbReference>
<dbReference type="InterPro" id="IPR043502">
    <property type="entry name" value="DNA/RNA_pol_sf"/>
</dbReference>
<evidence type="ECO:0000256" key="7">
    <source>
        <dbReference type="ARBA" id="ARBA00022918"/>
    </source>
</evidence>
<evidence type="ECO:0000313" key="11">
    <source>
        <dbReference type="Proteomes" id="UP000036403"/>
    </source>
</evidence>
<dbReference type="GO" id="GO:0016787">
    <property type="term" value="F:hydrolase activity"/>
    <property type="evidence" value="ECO:0007669"/>
    <property type="project" value="UniProtKB-KW"/>
</dbReference>
<sequence>MDRVVGYASRTLTQTERNYAQIEKEMLAIVFGCTRFDQVIAEVQFVKGKENVVADALSWAAIKNDSTNQKEISNRSIFEVDKDTKICQMIKEVKIHKNLRITPQRIDQIKEATRRDNTMQRLVSYITSGWPRNDQILTPFELRKNMINRAHVAHTGTEATINLARETIFWPGMSDQIKQKV</sequence>
<keyword evidence="3" id="KW-0548">Nucleotidyltransferase</keyword>
<organism evidence="10 11">
    <name type="scientific">Lasius niger</name>
    <name type="common">Black garden ant</name>
    <dbReference type="NCBI Taxonomy" id="67767"/>
    <lineage>
        <taxon>Eukaryota</taxon>
        <taxon>Metazoa</taxon>
        <taxon>Ecdysozoa</taxon>
        <taxon>Arthropoda</taxon>
        <taxon>Hexapoda</taxon>
        <taxon>Insecta</taxon>
        <taxon>Pterygota</taxon>
        <taxon>Neoptera</taxon>
        <taxon>Endopterygota</taxon>
        <taxon>Hymenoptera</taxon>
        <taxon>Apocrita</taxon>
        <taxon>Aculeata</taxon>
        <taxon>Formicoidea</taxon>
        <taxon>Formicidae</taxon>
        <taxon>Formicinae</taxon>
        <taxon>Lasius</taxon>
        <taxon>Lasius</taxon>
    </lineage>
</organism>
<accession>A0A0J7N212</accession>
<keyword evidence="7" id="KW-0695">RNA-directed DNA polymerase</keyword>
<keyword evidence="11" id="KW-1185">Reference proteome</keyword>
<dbReference type="GO" id="GO:0003964">
    <property type="term" value="F:RNA-directed DNA polymerase activity"/>
    <property type="evidence" value="ECO:0007669"/>
    <property type="project" value="UniProtKB-KW"/>
</dbReference>
<evidence type="ECO:0000256" key="6">
    <source>
        <dbReference type="ARBA" id="ARBA00022801"/>
    </source>
</evidence>
<dbReference type="GO" id="GO:0004519">
    <property type="term" value="F:endonuclease activity"/>
    <property type="evidence" value="ECO:0007669"/>
    <property type="project" value="UniProtKB-KW"/>
</dbReference>
<evidence type="ECO:0000256" key="4">
    <source>
        <dbReference type="ARBA" id="ARBA00022722"/>
    </source>
</evidence>
<feature type="domain" description="Integrase zinc-binding" evidence="9">
    <location>
        <begin position="139"/>
        <end position="180"/>
    </location>
</feature>
<dbReference type="PANTHER" id="PTHR37984">
    <property type="entry name" value="PROTEIN CBG26694"/>
    <property type="match status" value="1"/>
</dbReference>
<evidence type="ECO:0000256" key="3">
    <source>
        <dbReference type="ARBA" id="ARBA00022695"/>
    </source>
</evidence>
<dbReference type="Gene3D" id="1.10.340.70">
    <property type="match status" value="1"/>
</dbReference>
<evidence type="ECO:0000256" key="2">
    <source>
        <dbReference type="ARBA" id="ARBA00022679"/>
    </source>
</evidence>
<evidence type="ECO:0000256" key="1">
    <source>
        <dbReference type="ARBA" id="ARBA00012493"/>
    </source>
</evidence>
<keyword evidence="5" id="KW-0255">Endonuclease</keyword>
<protein>
    <recommendedName>
        <fullName evidence="1">RNA-directed DNA polymerase</fullName>
        <ecNumber evidence="1">2.7.7.49</ecNumber>
    </recommendedName>
</protein>
<dbReference type="PaxDb" id="67767-A0A0J7N212"/>
<gene>
    <name evidence="10" type="ORF">RF55_14269</name>
</gene>
<reference evidence="10 11" key="1">
    <citation type="submission" date="2015-04" db="EMBL/GenBank/DDBJ databases">
        <title>Lasius niger genome sequencing.</title>
        <authorList>
            <person name="Konorov E.A."/>
            <person name="Nikitin M.A."/>
            <person name="Kirill M.V."/>
            <person name="Chang P."/>
        </authorList>
    </citation>
    <scope>NUCLEOTIDE SEQUENCE [LARGE SCALE GENOMIC DNA]</scope>
    <source>
        <tissue evidence="10">Whole</tissue>
    </source>
</reference>
<feature type="domain" description="Reverse transcriptase RNase H-like" evidence="8">
    <location>
        <begin position="3"/>
        <end position="46"/>
    </location>
</feature>
<dbReference type="SUPFAM" id="SSF56672">
    <property type="entry name" value="DNA/RNA polymerases"/>
    <property type="match status" value="1"/>
</dbReference>
<dbReference type="Pfam" id="PF17917">
    <property type="entry name" value="RT_RNaseH"/>
    <property type="match status" value="1"/>
</dbReference>